<dbReference type="InterPro" id="IPR011051">
    <property type="entry name" value="RmlC_Cupin_sf"/>
</dbReference>
<evidence type="ECO:0000313" key="3">
    <source>
        <dbReference type="Proteomes" id="UP001285921"/>
    </source>
</evidence>
<evidence type="ECO:0000259" key="1">
    <source>
        <dbReference type="Pfam" id="PF07883"/>
    </source>
</evidence>
<dbReference type="InterPro" id="IPR053146">
    <property type="entry name" value="QDO-like"/>
</dbReference>
<dbReference type="Gene3D" id="2.60.120.10">
    <property type="entry name" value="Jelly Rolls"/>
    <property type="match status" value="1"/>
</dbReference>
<proteinExistence type="predicted"/>
<organism evidence="2 3">
    <name type="scientific">Paenibacillus glycanilyticus</name>
    <dbReference type="NCBI Taxonomy" id="126569"/>
    <lineage>
        <taxon>Bacteria</taxon>
        <taxon>Bacillati</taxon>
        <taxon>Bacillota</taxon>
        <taxon>Bacilli</taxon>
        <taxon>Bacillales</taxon>
        <taxon>Paenibacillaceae</taxon>
        <taxon>Paenibacillus</taxon>
    </lineage>
</organism>
<dbReference type="RefSeq" id="WP_317981141.1">
    <property type="nucleotide sequence ID" value="NZ_BTCL01000016.1"/>
</dbReference>
<reference evidence="2 3" key="1">
    <citation type="submission" date="2023-05" db="EMBL/GenBank/DDBJ databases">
        <title>Draft genome of Paenibacillus sp. CCS26.</title>
        <authorList>
            <person name="Akita H."/>
            <person name="Shinto Y."/>
            <person name="Kimura Z."/>
        </authorList>
    </citation>
    <scope>NUCLEOTIDE SEQUENCE [LARGE SCALE GENOMIC DNA]</scope>
    <source>
        <strain evidence="2 3">CCS26</strain>
    </source>
</reference>
<dbReference type="PANTHER" id="PTHR36440:SF1">
    <property type="entry name" value="PUTATIVE (AFU_ORTHOLOGUE AFUA_8G07350)-RELATED"/>
    <property type="match status" value="1"/>
</dbReference>
<protein>
    <submittedName>
        <fullName evidence="2">Cupin</fullName>
    </submittedName>
</protein>
<dbReference type="EMBL" id="BTCL01000016">
    <property type="protein sequence ID" value="GMK47056.1"/>
    <property type="molecule type" value="Genomic_DNA"/>
</dbReference>
<sequence length="162" mass="18228">MKNDQETPSSRVIVHRNEDIEWFDAIPGEHVGIRVKGEDVNGAYSVFDLIMDPSYGVPIHIHLRGDEIFRVIEGKAHFYVDGQEFDAEVGEVVVVPKGIKHAFANFSDTPLLLSIMFTPAGDEHSFKDVFGKKPEEVIELAKEKYQIIIVGPPLIKNTELKK</sequence>
<dbReference type="PANTHER" id="PTHR36440">
    <property type="entry name" value="PUTATIVE (AFU_ORTHOLOGUE AFUA_8G07350)-RELATED"/>
    <property type="match status" value="1"/>
</dbReference>
<keyword evidence="3" id="KW-1185">Reference proteome</keyword>
<dbReference type="Pfam" id="PF07883">
    <property type="entry name" value="Cupin_2"/>
    <property type="match status" value="1"/>
</dbReference>
<evidence type="ECO:0000313" key="2">
    <source>
        <dbReference type="EMBL" id="GMK47056.1"/>
    </source>
</evidence>
<dbReference type="SUPFAM" id="SSF51182">
    <property type="entry name" value="RmlC-like cupins"/>
    <property type="match status" value="1"/>
</dbReference>
<gene>
    <name evidence="2" type="ORF">PghCCS26_41850</name>
</gene>
<accession>A0ABQ6NPQ2</accession>
<comment type="caution">
    <text evidence="2">The sequence shown here is derived from an EMBL/GenBank/DDBJ whole genome shotgun (WGS) entry which is preliminary data.</text>
</comment>
<dbReference type="InterPro" id="IPR013096">
    <property type="entry name" value="Cupin_2"/>
</dbReference>
<feature type="domain" description="Cupin type-2" evidence="1">
    <location>
        <begin position="50"/>
        <end position="113"/>
    </location>
</feature>
<dbReference type="InterPro" id="IPR014710">
    <property type="entry name" value="RmlC-like_jellyroll"/>
</dbReference>
<dbReference type="Proteomes" id="UP001285921">
    <property type="component" value="Unassembled WGS sequence"/>
</dbReference>
<name>A0ABQ6NPQ2_9BACL</name>